<dbReference type="AlphaFoldDB" id="A0A5B9WG40"/>
<evidence type="ECO:0000313" key="2">
    <source>
        <dbReference type="Proteomes" id="UP000324233"/>
    </source>
</evidence>
<dbReference type="RefSeq" id="WP_390677862.1">
    <property type="nucleotide sequence ID" value="NZ_CP042997.1"/>
</dbReference>
<reference evidence="1 2" key="1">
    <citation type="submission" date="2019-08" db="EMBL/GenBank/DDBJ databases">
        <title>Deep-cultivation of Planctomycetes and their phenomic and genomic characterization uncovers novel biology.</title>
        <authorList>
            <person name="Wiegand S."/>
            <person name="Jogler M."/>
            <person name="Boedeker C."/>
            <person name="Pinto D."/>
            <person name="Vollmers J."/>
            <person name="Rivas-Marin E."/>
            <person name="Kohn T."/>
            <person name="Peeters S.H."/>
            <person name="Heuer A."/>
            <person name="Rast P."/>
            <person name="Oberbeckmann S."/>
            <person name="Bunk B."/>
            <person name="Jeske O."/>
            <person name="Meyerdierks A."/>
            <person name="Storesund J.E."/>
            <person name="Kallscheuer N."/>
            <person name="Luecker S."/>
            <person name="Lage O.M."/>
            <person name="Pohl T."/>
            <person name="Merkel B.J."/>
            <person name="Hornburger P."/>
            <person name="Mueller R.-W."/>
            <person name="Bruemmer F."/>
            <person name="Labrenz M."/>
            <person name="Spormann A.M."/>
            <person name="Op den Camp H."/>
            <person name="Overmann J."/>
            <person name="Amann R."/>
            <person name="Jetten M.S.M."/>
            <person name="Mascher T."/>
            <person name="Medema M.H."/>
            <person name="Devos D.P."/>
            <person name="Kaster A.-K."/>
            <person name="Ovreas L."/>
            <person name="Rohde M."/>
            <person name="Galperin M.Y."/>
            <person name="Jogler C."/>
        </authorList>
    </citation>
    <scope>NUCLEOTIDE SEQUENCE [LARGE SCALE GENOMIC DNA]</scope>
    <source>
        <strain evidence="1 2">OJF2</strain>
    </source>
</reference>
<proteinExistence type="predicted"/>
<dbReference type="Proteomes" id="UP000324233">
    <property type="component" value="Chromosome"/>
</dbReference>
<protein>
    <submittedName>
        <fullName evidence="1">Uncharacterized protein</fullName>
    </submittedName>
</protein>
<sequence length="225" mass="25203">MGWKASCVLIGERNPYHLVTMPTHDPERARRLISDLGLGPCRSQGMTTFDVGICPDTLVIGAYEGAAIIGHPDIVNACLEPRADPMTARILTAFPEAAVLRVGLHSVVNLWGYAYFERGRLTRAFGGSADDGVVLDEGDLLDEERPYFERSVVRDGRRFFLADINGQMEDFDASSFGEELTFEIMGRFLGCRPDRTSEKIDPIELPMESFEPVKSRRWWWPFLGG</sequence>
<keyword evidence="2" id="KW-1185">Reference proteome</keyword>
<dbReference type="Pfam" id="PF21997">
    <property type="entry name" value="DUF6928"/>
    <property type="match status" value="1"/>
</dbReference>
<dbReference type="EMBL" id="CP042997">
    <property type="protein sequence ID" value="QEH38971.1"/>
    <property type="molecule type" value="Genomic_DNA"/>
</dbReference>
<gene>
    <name evidence="1" type="ORF">OJF2_75830</name>
</gene>
<organism evidence="1 2">
    <name type="scientific">Aquisphaera giovannonii</name>
    <dbReference type="NCBI Taxonomy" id="406548"/>
    <lineage>
        <taxon>Bacteria</taxon>
        <taxon>Pseudomonadati</taxon>
        <taxon>Planctomycetota</taxon>
        <taxon>Planctomycetia</taxon>
        <taxon>Isosphaerales</taxon>
        <taxon>Isosphaeraceae</taxon>
        <taxon>Aquisphaera</taxon>
    </lineage>
</organism>
<evidence type="ECO:0000313" key="1">
    <source>
        <dbReference type="EMBL" id="QEH38971.1"/>
    </source>
</evidence>
<accession>A0A5B9WG40</accession>
<dbReference type="InterPro" id="IPR053847">
    <property type="entry name" value="DUF6928"/>
</dbReference>
<dbReference type="KEGG" id="agv:OJF2_75830"/>
<name>A0A5B9WG40_9BACT</name>